<keyword evidence="1" id="KW-0863">Zinc-finger</keyword>
<organism evidence="4 5">
    <name type="scientific">Thalassiosira oceanica</name>
    <name type="common">Marine diatom</name>
    <dbReference type="NCBI Taxonomy" id="159749"/>
    <lineage>
        <taxon>Eukaryota</taxon>
        <taxon>Sar</taxon>
        <taxon>Stramenopiles</taxon>
        <taxon>Ochrophyta</taxon>
        <taxon>Bacillariophyta</taxon>
        <taxon>Coscinodiscophyceae</taxon>
        <taxon>Thalassiosirophycidae</taxon>
        <taxon>Thalassiosirales</taxon>
        <taxon>Thalassiosiraceae</taxon>
        <taxon>Thalassiosira</taxon>
    </lineage>
</organism>
<feature type="region of interest" description="Disordered" evidence="2">
    <location>
        <begin position="43"/>
        <end position="77"/>
    </location>
</feature>
<dbReference type="PROSITE" id="PS50158">
    <property type="entry name" value="ZF_CCHC"/>
    <property type="match status" value="1"/>
</dbReference>
<evidence type="ECO:0000259" key="3">
    <source>
        <dbReference type="PROSITE" id="PS50158"/>
    </source>
</evidence>
<evidence type="ECO:0000313" key="5">
    <source>
        <dbReference type="Proteomes" id="UP000266841"/>
    </source>
</evidence>
<evidence type="ECO:0000313" key="4">
    <source>
        <dbReference type="EMBL" id="EJK69129.1"/>
    </source>
</evidence>
<evidence type="ECO:0000256" key="1">
    <source>
        <dbReference type="PROSITE-ProRule" id="PRU00047"/>
    </source>
</evidence>
<gene>
    <name evidence="4" type="ORF">THAOC_09645</name>
</gene>
<dbReference type="eggNOG" id="ENOG502R11V">
    <property type="taxonomic scope" value="Eukaryota"/>
</dbReference>
<keyword evidence="1" id="KW-0862">Zinc</keyword>
<keyword evidence="5" id="KW-1185">Reference proteome</keyword>
<comment type="caution">
    <text evidence="4">The sequence shown here is derived from an EMBL/GenBank/DDBJ whole genome shotgun (WGS) entry which is preliminary data.</text>
</comment>
<dbReference type="GO" id="GO:0008270">
    <property type="term" value="F:zinc ion binding"/>
    <property type="evidence" value="ECO:0007669"/>
    <property type="project" value="UniProtKB-KW"/>
</dbReference>
<feature type="compositionally biased region" description="Basic residues" evidence="2">
    <location>
        <begin position="13"/>
        <end position="23"/>
    </location>
</feature>
<dbReference type="InterPro" id="IPR036875">
    <property type="entry name" value="Znf_CCHC_sf"/>
</dbReference>
<feature type="compositionally biased region" description="Basic residues" evidence="2">
    <location>
        <begin position="46"/>
        <end position="58"/>
    </location>
</feature>
<dbReference type="GO" id="GO:0003676">
    <property type="term" value="F:nucleic acid binding"/>
    <property type="evidence" value="ECO:0007669"/>
    <property type="project" value="InterPro"/>
</dbReference>
<sequence length="77" mass="9193">MDNCKSSIEQPQKKKKAPKRRKCSNCGEYGHTKAQCGYLAGEWHQRSRRRRGRKRQTKKDKEREEMMNTFANSDFLK</sequence>
<feature type="domain" description="CCHC-type" evidence="3">
    <location>
        <begin position="21"/>
        <end position="36"/>
    </location>
</feature>
<proteinExistence type="predicted"/>
<dbReference type="Proteomes" id="UP000266841">
    <property type="component" value="Unassembled WGS sequence"/>
</dbReference>
<evidence type="ECO:0000256" key="2">
    <source>
        <dbReference type="SAM" id="MobiDB-lite"/>
    </source>
</evidence>
<reference evidence="4 5" key="1">
    <citation type="journal article" date="2012" name="Genome Biol.">
        <title>Genome and low-iron response of an oceanic diatom adapted to chronic iron limitation.</title>
        <authorList>
            <person name="Lommer M."/>
            <person name="Specht M."/>
            <person name="Roy A.S."/>
            <person name="Kraemer L."/>
            <person name="Andreson R."/>
            <person name="Gutowska M.A."/>
            <person name="Wolf J."/>
            <person name="Bergner S.V."/>
            <person name="Schilhabel M.B."/>
            <person name="Klostermeier U.C."/>
            <person name="Beiko R.G."/>
            <person name="Rosenstiel P."/>
            <person name="Hippler M."/>
            <person name="Laroche J."/>
        </authorList>
    </citation>
    <scope>NUCLEOTIDE SEQUENCE [LARGE SCALE GENOMIC DNA]</scope>
    <source>
        <strain evidence="4 5">CCMP1005</strain>
    </source>
</reference>
<feature type="region of interest" description="Disordered" evidence="2">
    <location>
        <begin position="1"/>
        <end position="24"/>
    </location>
</feature>
<dbReference type="InterPro" id="IPR001878">
    <property type="entry name" value="Znf_CCHC"/>
</dbReference>
<keyword evidence="1" id="KW-0479">Metal-binding</keyword>
<name>K0SW06_THAOC</name>
<accession>K0SW06</accession>
<dbReference type="SUPFAM" id="SSF57756">
    <property type="entry name" value="Retrovirus zinc finger-like domains"/>
    <property type="match status" value="1"/>
</dbReference>
<dbReference type="AlphaFoldDB" id="K0SW06"/>
<dbReference type="EMBL" id="AGNL01010432">
    <property type="protein sequence ID" value="EJK69129.1"/>
    <property type="molecule type" value="Genomic_DNA"/>
</dbReference>
<protein>
    <recommendedName>
        <fullName evidence="3">CCHC-type domain-containing protein</fullName>
    </recommendedName>
</protein>